<dbReference type="Pfam" id="PF03732">
    <property type="entry name" value="Retrotrans_gag"/>
    <property type="match status" value="1"/>
</dbReference>
<evidence type="ECO:0000313" key="3">
    <source>
        <dbReference type="Proteomes" id="UP001234989"/>
    </source>
</evidence>
<evidence type="ECO:0000313" key="2">
    <source>
        <dbReference type="EMBL" id="WMV13609.1"/>
    </source>
</evidence>
<evidence type="ECO:0000259" key="1">
    <source>
        <dbReference type="Pfam" id="PF03732"/>
    </source>
</evidence>
<keyword evidence="3" id="KW-1185">Reference proteome</keyword>
<dbReference type="Proteomes" id="UP001234989">
    <property type="component" value="Chromosome 2"/>
</dbReference>
<feature type="domain" description="Retrotransposon gag" evidence="1">
    <location>
        <begin position="11"/>
        <end position="72"/>
    </location>
</feature>
<protein>
    <recommendedName>
        <fullName evidence="1">Retrotransposon gag domain-containing protein</fullName>
    </recommendedName>
</protein>
<organism evidence="2 3">
    <name type="scientific">Solanum verrucosum</name>
    <dbReference type="NCBI Taxonomy" id="315347"/>
    <lineage>
        <taxon>Eukaryota</taxon>
        <taxon>Viridiplantae</taxon>
        <taxon>Streptophyta</taxon>
        <taxon>Embryophyta</taxon>
        <taxon>Tracheophyta</taxon>
        <taxon>Spermatophyta</taxon>
        <taxon>Magnoliopsida</taxon>
        <taxon>eudicotyledons</taxon>
        <taxon>Gunneridae</taxon>
        <taxon>Pentapetalae</taxon>
        <taxon>asterids</taxon>
        <taxon>lamiids</taxon>
        <taxon>Solanales</taxon>
        <taxon>Solanaceae</taxon>
        <taxon>Solanoideae</taxon>
        <taxon>Solaneae</taxon>
        <taxon>Solanum</taxon>
    </lineage>
</organism>
<dbReference type="EMBL" id="CP133613">
    <property type="protein sequence ID" value="WMV13609.1"/>
    <property type="molecule type" value="Genomic_DNA"/>
</dbReference>
<sequence>MGVTSIEKAELAAYQLKDVAQIWYTLWKSNRPVGEGPIEWGLFNEAFLGRYFPREKRECKVEEFINLRQGSKCSGMTPGTTLRVPEEDPNPWPNKLPRQLEVVHGGSGSASRRHRGLYCLKI</sequence>
<proteinExistence type="predicted"/>
<gene>
    <name evidence="2" type="ORF">MTR67_006994</name>
</gene>
<accession>A0AAF0Q577</accession>
<dbReference type="AlphaFoldDB" id="A0AAF0Q577"/>
<dbReference type="InterPro" id="IPR005162">
    <property type="entry name" value="Retrotrans_gag_dom"/>
</dbReference>
<name>A0AAF0Q577_SOLVR</name>
<reference evidence="2" key="1">
    <citation type="submission" date="2023-08" db="EMBL/GenBank/DDBJ databases">
        <title>A de novo genome assembly of Solanum verrucosum Schlechtendal, a Mexican diploid species geographically isolated from the other diploid A-genome species in potato relatives.</title>
        <authorList>
            <person name="Hosaka K."/>
        </authorList>
    </citation>
    <scope>NUCLEOTIDE SEQUENCE</scope>
    <source>
        <tissue evidence="2">Young leaves</tissue>
    </source>
</reference>